<evidence type="ECO:0000313" key="2">
    <source>
        <dbReference type="EMBL" id="CAG8524073.1"/>
    </source>
</evidence>
<feature type="region of interest" description="Disordered" evidence="1">
    <location>
        <begin position="39"/>
        <end position="94"/>
    </location>
</feature>
<dbReference type="Proteomes" id="UP000789570">
    <property type="component" value="Unassembled WGS sequence"/>
</dbReference>
<dbReference type="EMBL" id="CAJVPQ010000973">
    <property type="protein sequence ID" value="CAG8524073.1"/>
    <property type="molecule type" value="Genomic_DNA"/>
</dbReference>
<feature type="compositionally biased region" description="Low complexity" evidence="1">
    <location>
        <begin position="66"/>
        <end position="91"/>
    </location>
</feature>
<reference evidence="2" key="1">
    <citation type="submission" date="2021-06" db="EMBL/GenBank/DDBJ databases">
        <authorList>
            <person name="Kallberg Y."/>
            <person name="Tangrot J."/>
            <person name="Rosling A."/>
        </authorList>
    </citation>
    <scope>NUCLEOTIDE SEQUENCE</scope>
    <source>
        <strain evidence="2">UK204</strain>
    </source>
</reference>
<keyword evidence="3" id="KW-1185">Reference proteome</keyword>
<organism evidence="2 3">
    <name type="scientific">Funneliformis caledonium</name>
    <dbReference type="NCBI Taxonomy" id="1117310"/>
    <lineage>
        <taxon>Eukaryota</taxon>
        <taxon>Fungi</taxon>
        <taxon>Fungi incertae sedis</taxon>
        <taxon>Mucoromycota</taxon>
        <taxon>Glomeromycotina</taxon>
        <taxon>Glomeromycetes</taxon>
        <taxon>Glomerales</taxon>
        <taxon>Glomeraceae</taxon>
        <taxon>Funneliformis</taxon>
    </lineage>
</organism>
<comment type="caution">
    <text evidence="2">The sequence shown here is derived from an EMBL/GenBank/DDBJ whole genome shotgun (WGS) entry which is preliminary data.</text>
</comment>
<name>A0A9N9FCA7_9GLOM</name>
<protein>
    <submittedName>
        <fullName evidence="2">2380_t:CDS:1</fullName>
    </submittedName>
</protein>
<gene>
    <name evidence="2" type="ORF">FCALED_LOCUS4850</name>
</gene>
<dbReference type="AlphaFoldDB" id="A0A9N9FCA7"/>
<feature type="compositionally biased region" description="Polar residues" evidence="1">
    <location>
        <begin position="40"/>
        <end position="53"/>
    </location>
</feature>
<accession>A0A9N9FCA7</accession>
<evidence type="ECO:0000313" key="3">
    <source>
        <dbReference type="Proteomes" id="UP000789570"/>
    </source>
</evidence>
<proteinExistence type="predicted"/>
<sequence length="110" mass="12576">MSDNNENIHTHNQETNILANINMNMFEFSFVDRPYKISNDIGTGSDTNSQNSEFSRNKSKSKRLSSKFSRNTSNSEFLSSRSSRKISVSKSQNQLSSKRFLNLLALMDEN</sequence>
<evidence type="ECO:0000256" key="1">
    <source>
        <dbReference type="SAM" id="MobiDB-lite"/>
    </source>
</evidence>